<evidence type="ECO:0000313" key="2">
    <source>
        <dbReference type="Proteomes" id="UP001623330"/>
    </source>
</evidence>
<proteinExistence type="predicted"/>
<name>A0ABR4NN23_9SACH</name>
<reference evidence="1 2" key="1">
    <citation type="submission" date="2024-05" db="EMBL/GenBank/DDBJ databases">
        <title>Long read based assembly of the Candida bracarensis genome reveals expanded adhesin content.</title>
        <authorList>
            <person name="Marcet-Houben M."/>
            <person name="Ksiezopolska E."/>
            <person name="Gabaldon T."/>
        </authorList>
    </citation>
    <scope>NUCLEOTIDE SEQUENCE [LARGE SCALE GENOMIC DNA]</scope>
    <source>
        <strain evidence="1 2">CBM6</strain>
    </source>
</reference>
<gene>
    <name evidence="1" type="ORF">RNJ44_02238</name>
</gene>
<dbReference type="EMBL" id="JBEVYD010000012">
    <property type="protein sequence ID" value="KAL3229151.1"/>
    <property type="molecule type" value="Genomic_DNA"/>
</dbReference>
<keyword evidence="2" id="KW-1185">Reference proteome</keyword>
<dbReference type="InterPro" id="IPR035098">
    <property type="entry name" value="YNR034W-A/EGO2_sf"/>
</dbReference>
<dbReference type="Pfam" id="PF11503">
    <property type="entry name" value="YNR034W-A-like"/>
    <property type="match status" value="1"/>
</dbReference>
<organism evidence="1 2">
    <name type="scientific">Nakaseomyces bracarensis</name>
    <dbReference type="NCBI Taxonomy" id="273131"/>
    <lineage>
        <taxon>Eukaryota</taxon>
        <taxon>Fungi</taxon>
        <taxon>Dikarya</taxon>
        <taxon>Ascomycota</taxon>
        <taxon>Saccharomycotina</taxon>
        <taxon>Saccharomycetes</taxon>
        <taxon>Saccharomycetales</taxon>
        <taxon>Saccharomycetaceae</taxon>
        <taxon>Nakaseomyces</taxon>
    </lineage>
</organism>
<dbReference type="Proteomes" id="UP001623330">
    <property type="component" value="Unassembled WGS sequence"/>
</dbReference>
<dbReference type="Gene3D" id="3.40.1840.10">
    <property type="entry name" value="YNR034W-A-like"/>
    <property type="match status" value="1"/>
</dbReference>
<protein>
    <recommendedName>
        <fullName evidence="3">Late endosomal/lysosomal adaptor and MAPK and MTOR activator 5</fullName>
    </recommendedName>
</protein>
<evidence type="ECO:0000313" key="1">
    <source>
        <dbReference type="EMBL" id="KAL3229151.1"/>
    </source>
</evidence>
<comment type="caution">
    <text evidence="1">The sequence shown here is derived from an EMBL/GenBank/DDBJ whole genome shotgun (WGS) entry which is preliminary data.</text>
</comment>
<dbReference type="SUPFAM" id="SSF160683">
    <property type="entry name" value="YNR034W-A-like"/>
    <property type="match status" value="1"/>
</dbReference>
<dbReference type="InterPro" id="IPR021591">
    <property type="entry name" value="YNR034W-A/EGO2"/>
</dbReference>
<sequence length="76" mass="8153">MAKLSDTLPGAVGLMTFDDQNNLIVSDGLAKDKTSDIPYLAKTAVNEDGLAVLEQGSLLVHLYKKDGNTLVVYTNK</sequence>
<evidence type="ECO:0008006" key="3">
    <source>
        <dbReference type="Google" id="ProtNLM"/>
    </source>
</evidence>
<accession>A0ABR4NN23</accession>